<dbReference type="EMBL" id="JAMXWF010000011">
    <property type="protein sequence ID" value="MDQ6408703.1"/>
    <property type="molecule type" value="Genomic_DNA"/>
</dbReference>
<keyword evidence="4" id="KW-1185">Reference proteome</keyword>
<feature type="chain" id="PRO_5042827151" evidence="1">
    <location>
        <begin position="21"/>
        <end position="641"/>
    </location>
</feature>
<dbReference type="AlphaFoldDB" id="A0AAP5BCB2"/>
<dbReference type="EMBL" id="JAPKHW010000011">
    <property type="protein sequence ID" value="MCX4146877.1"/>
    <property type="molecule type" value="Genomic_DNA"/>
</dbReference>
<dbReference type="Gene3D" id="2.120.10.30">
    <property type="entry name" value="TolB, C-terminal domain"/>
    <property type="match status" value="1"/>
</dbReference>
<dbReference type="InterPro" id="IPR011047">
    <property type="entry name" value="Quinoprotein_ADH-like_sf"/>
</dbReference>
<dbReference type="SUPFAM" id="SSF50998">
    <property type="entry name" value="Quinoprotein alcohol dehydrogenase-like"/>
    <property type="match status" value="1"/>
</dbReference>
<evidence type="ECO:0000256" key="1">
    <source>
        <dbReference type="SAM" id="SignalP"/>
    </source>
</evidence>
<dbReference type="InterPro" id="IPR011042">
    <property type="entry name" value="6-blade_b-propeller_TolB-like"/>
</dbReference>
<evidence type="ECO:0000313" key="2">
    <source>
        <dbReference type="EMBL" id="MCX4146877.1"/>
    </source>
</evidence>
<evidence type="ECO:0000313" key="5">
    <source>
        <dbReference type="Proteomes" id="UP001242288"/>
    </source>
</evidence>
<evidence type="ECO:0000313" key="3">
    <source>
        <dbReference type="EMBL" id="MDQ6408703.1"/>
    </source>
</evidence>
<organism evidence="3 5">
    <name type="scientific">Paraburkholderia madseniana</name>
    <dbReference type="NCBI Taxonomy" id="2599607"/>
    <lineage>
        <taxon>Bacteria</taxon>
        <taxon>Pseudomonadati</taxon>
        <taxon>Pseudomonadota</taxon>
        <taxon>Betaproteobacteria</taxon>
        <taxon>Burkholderiales</taxon>
        <taxon>Burkholderiaceae</taxon>
        <taxon>Paraburkholderia</taxon>
    </lineage>
</organism>
<comment type="caution">
    <text evidence="3">The sequence shown here is derived from an EMBL/GenBank/DDBJ whole genome shotgun (WGS) entry which is preliminary data.</text>
</comment>
<name>A0AAP5BCB2_9BURK</name>
<sequence length="641" mass="69171">MKRICAAFLAAMLSATIASECQGQYTTDWIANTYGTNATHVGNAARSMWVAPEGTIYTASMWDENEGGIAIYKSGLNAGSLGAHGEPQGSAITGNATKLWAPRQWGRVNGVYSSGLVIRYDRVTGAFDQSIQVSCDTTERRADVITGIATWSHFWTASDNPCARMRLYDINGTWLRDIAVTDPGALAFDGNGNILVAQEAEGTVLQVSQTGTILHTLTLPTGEVPHALYFDSTTQYLWIGDAGPDQNAKIYDTRTWTLKSTFGVAGGYLDTTTGTKGQVGSLRFARIDGIGKDSAGNLYILSQPWGGSWDHGRTGGTDLYAYSPTGKLLYNLRALNFEAIAAPDPATDATLFYSGVNIYSGTGSADWKFVANTVDPFTYPSDPRLDVTYRGRGLHFGMIASAGTNRVLVATDQNPDGFYFFHFDPAQGYTAVPDGVLPGTLFNATALVRNGFCLDSRGDVWAGLDKTNRIWHWPLTGFDANGKPSWGAPVTVPVPASIGDLSRIIYLPESDTMILGQRITGSTDWTGIGTRVEVYHGWLAGNTTNPNPVITLTSANPKSLTAAGNYLFVGYVHTVPNIDAFNLTTGSLDNTFINSNPSNVYVGNDMDSMYGLRSYLRSSGEYAVTKDNYNGTSIVVYRWTP</sequence>
<evidence type="ECO:0000313" key="4">
    <source>
        <dbReference type="Proteomes" id="UP001209412"/>
    </source>
</evidence>
<reference evidence="3" key="1">
    <citation type="submission" date="2022-06" db="EMBL/GenBank/DDBJ databases">
        <title>PHB producers.</title>
        <authorList>
            <person name="Besaury L."/>
        </authorList>
    </citation>
    <scope>NUCLEOTIDE SEQUENCE</scope>
    <source>
        <strain evidence="3 4">SEWS6</strain>
    </source>
</reference>
<protein>
    <submittedName>
        <fullName evidence="3">SMP-30/gluconolaconase/LRE-like region family protein</fullName>
    </submittedName>
</protein>
<dbReference type="RefSeq" id="WP_266258433.1">
    <property type="nucleotide sequence ID" value="NZ_JAMXWF010000011.1"/>
</dbReference>
<accession>A0AAP5BCB2</accession>
<dbReference type="Proteomes" id="UP001242288">
    <property type="component" value="Unassembled WGS sequence"/>
</dbReference>
<dbReference type="Proteomes" id="UP001209412">
    <property type="component" value="Unassembled WGS sequence"/>
</dbReference>
<proteinExistence type="predicted"/>
<gene>
    <name evidence="3" type="ORF">NIE36_16055</name>
    <name evidence="2" type="ORF">OSB80_16095</name>
</gene>
<feature type="signal peptide" evidence="1">
    <location>
        <begin position="1"/>
        <end position="20"/>
    </location>
</feature>
<keyword evidence="1" id="KW-0732">Signal</keyword>